<evidence type="ECO:0000313" key="3">
    <source>
        <dbReference type="Proteomes" id="UP000324800"/>
    </source>
</evidence>
<name>A0A5J4VCS4_9EUKA</name>
<feature type="compositionally biased region" description="Polar residues" evidence="1">
    <location>
        <begin position="437"/>
        <end position="452"/>
    </location>
</feature>
<feature type="region of interest" description="Disordered" evidence="1">
    <location>
        <begin position="412"/>
        <end position="452"/>
    </location>
</feature>
<dbReference type="OrthoDB" id="10693362at2759"/>
<comment type="caution">
    <text evidence="2">The sequence shown here is derived from an EMBL/GenBank/DDBJ whole genome shotgun (WGS) entry which is preliminary data.</text>
</comment>
<gene>
    <name evidence="2" type="ORF">EZS28_024154</name>
</gene>
<proteinExistence type="predicted"/>
<protein>
    <submittedName>
        <fullName evidence="2">Uncharacterized protein</fullName>
    </submittedName>
</protein>
<dbReference type="AlphaFoldDB" id="A0A5J4VCS4"/>
<organism evidence="2 3">
    <name type="scientific">Streblomastix strix</name>
    <dbReference type="NCBI Taxonomy" id="222440"/>
    <lineage>
        <taxon>Eukaryota</taxon>
        <taxon>Metamonada</taxon>
        <taxon>Preaxostyla</taxon>
        <taxon>Oxymonadida</taxon>
        <taxon>Streblomastigidae</taxon>
        <taxon>Streblomastix</taxon>
    </lineage>
</organism>
<feature type="region of interest" description="Disordered" evidence="1">
    <location>
        <begin position="1"/>
        <end position="21"/>
    </location>
</feature>
<sequence>RVVKKKGNKKANPQEKAGNVSRSAKIQFELADIDASQNPIFPYFVDYSKLIFNGAIEVLDSISVQVKQIERDGKRKQKEEQEQVKEKEKDDNQANEQIELSSQSTSELKDAQRQDIINSLEKSMICTLARSLVEVCCMLGRKSGIASAIFVSDIARLLNRYDRTISVIIGDMEVKENLNEGKQSIFSLKAKANSKLNEQSETLRHKVIKEEISIFQYIAQSQKKEQPIRIETKHPHMDGESWVKPISVPGAIGYSIHFSPKCKTHNTNCCLSIHEPQQNSISSGSLQPGKQLFTYSRTGFPKSDLKIDLPAIVFKFNSDGYIEWGVEIDIEPIISSFTQQKQPQWYIEFAHNLALISTELAQNAVLASSIGNNKRNSNKQSLSIEDVQFGDGWGIVEAIEIADQQRSTKIQLDLTKEEQERKKQANKRKNKRKDTDSIPTGQSGSLQQSPNLWSPYIKDQEKQSSQLTSPQQALHKTQGLSTTNKIIVTSLLLSPLQSVYSNEYQNQTSKMDSQSIPSAQNSAKLSIHEENDIEKSSSLTVQNDLIASGGNRTGSVDNLEGLVIHNRIRLRPELETWEGSCVRSKSLLNESDHGLVSLLFPYGIDELLTELKRDLLFSDNNEQKQEQYELDKGDIKKARQQRIKRNQDEGLINQRDLDVSISLNIDDWDIIHCLDNKLVTMKNRENALVQIQMQQTKNEDETSQMKHLIWSFIWYDTNAYHFIRWLKTKGWLMVQKRNEQIVERIISSFLAVALIASPSTAVRAVKFVQNIVTQQIQRDETDNLKTKEQENQTSKQDQDEQIKIEREIKKLWDYCKSSTSQLLFSAQSRGRFSIVCYCEEIVRRASLLALSITERRNKYYSQYNKSQKINSQQDKTLPQLAIEFCRTVSSVQLIRTSLFRQTCERIREAGIKGIIQVFSSLDTNQSDKLNNIEDEIQKNTDVYSTPKLHISEIELMKGIGNVWSAGSLCDNNTALITGLGGNATIIARNADEQLFLRVISSAYNKINKFKDMLNSTIGSTDDLHKETNNEMLIFEMWGILALLSALCQKPGYLKKQKKQDIQNDQEVTNEITVDQNDLDQLDKVIKVKEIGVDEQIMKVIEDILLIDDSIKNINDYDINLIQETSKDSINNENMINLANLATPSYFSRVSNSAVMNQLKQQIKFAGFYLFRTTFLNEFDLDEEIEEFNEDQQKQQLSSVKQQLLQFLHKYLQIASNELEADIMRSISQHTLQAI</sequence>
<dbReference type="Proteomes" id="UP000324800">
    <property type="component" value="Unassembled WGS sequence"/>
</dbReference>
<feature type="region of interest" description="Disordered" evidence="1">
    <location>
        <begin position="71"/>
        <end position="106"/>
    </location>
</feature>
<accession>A0A5J4VCS4</accession>
<evidence type="ECO:0000313" key="2">
    <source>
        <dbReference type="EMBL" id="KAA6380320.1"/>
    </source>
</evidence>
<evidence type="ECO:0000256" key="1">
    <source>
        <dbReference type="SAM" id="MobiDB-lite"/>
    </source>
</evidence>
<feature type="compositionally biased region" description="Polar residues" evidence="1">
    <location>
        <begin position="94"/>
        <end position="106"/>
    </location>
</feature>
<dbReference type="EMBL" id="SNRW01007970">
    <property type="protein sequence ID" value="KAA6380320.1"/>
    <property type="molecule type" value="Genomic_DNA"/>
</dbReference>
<feature type="non-terminal residue" evidence="2">
    <location>
        <position position="1"/>
    </location>
</feature>
<reference evidence="2 3" key="1">
    <citation type="submission" date="2019-03" db="EMBL/GenBank/DDBJ databases">
        <title>Single cell metagenomics reveals metabolic interactions within the superorganism composed of flagellate Streblomastix strix and complex community of Bacteroidetes bacteria on its surface.</title>
        <authorList>
            <person name="Treitli S.C."/>
            <person name="Kolisko M."/>
            <person name="Husnik F."/>
            <person name="Keeling P."/>
            <person name="Hampl V."/>
        </authorList>
    </citation>
    <scope>NUCLEOTIDE SEQUENCE [LARGE SCALE GENOMIC DNA]</scope>
    <source>
        <strain evidence="2">ST1C</strain>
    </source>
</reference>
<feature type="compositionally biased region" description="Basic and acidic residues" evidence="1">
    <location>
        <begin position="71"/>
        <end position="92"/>
    </location>
</feature>
<feature type="compositionally biased region" description="Basic and acidic residues" evidence="1">
    <location>
        <begin position="414"/>
        <end position="423"/>
    </location>
</feature>